<evidence type="ECO:0000256" key="2">
    <source>
        <dbReference type="ARBA" id="ARBA00004613"/>
    </source>
</evidence>
<dbReference type="EMBL" id="JH668279">
    <property type="protein sequence ID" value="KAG6440389.1"/>
    <property type="molecule type" value="Genomic_DNA"/>
</dbReference>
<evidence type="ECO:0000256" key="3">
    <source>
        <dbReference type="ARBA" id="ARBA00022525"/>
    </source>
</evidence>
<dbReference type="InterPro" id="IPR056861">
    <property type="entry name" value="HMCN1-like_VWA"/>
</dbReference>
<dbReference type="SMART" id="SM00409">
    <property type="entry name" value="IG"/>
    <property type="match status" value="3"/>
</dbReference>
<dbReference type="InterPro" id="IPR007110">
    <property type="entry name" value="Ig-like_dom"/>
</dbReference>
<feature type="domain" description="Ig-like" evidence="9">
    <location>
        <begin position="697"/>
        <end position="732"/>
    </location>
</feature>
<protein>
    <recommendedName>
        <fullName evidence="9">Ig-like domain-containing protein</fullName>
    </recommendedName>
</protein>
<sequence>MTRRPCRLPNDVGAPMISNSPGGLINSLNSIKTSGGVDCPENSLRGIETALRVSEPQSSILVFTDAYAKEYGGLNSILDLCRNKFSQVVIFLSGFCLASEHTSKGDLGVYYDVTRACSGSVYRFDTAGNLRQAFRVIKEMLKMDWNDVITFESFSGQKELTFQTDSLTTDVMLVISGEHPQLQIADQNGQSPKIEKIIDTRNSQVIQLLNLEVRRYTATVTSQGTISATLYRRSELPYQYGFSTILPRSIIETSPKPMPGRTNYILINVIKGSIQCKSLEIFDGFTTKVVNVEATNKAELYIAKTFVDPDKLLKILVRAQDSNDEEIASSTFPLMPQKLVENTTWAKPAALIIEPEDKLIAYGANLTVSCKVNGYPKPKIQWVDDSGREFTSNEVLLEIPSTYISYTTIDVRANMTVHCKCENVMGEDSQSTEIYVNRAFSFDVIQTPSETTIEYGSEGNLFCQVDAYPEATIKWYHNNTLIEPTDNLQLIEFGISIKNMSLEDAGDYTCEAENIANKKTFTASVHISGIEAPEILKSGDGLITLKPGDWTDVECRILKGKPMPQISWSYKSEYALDFESLPEGVFVENGKLKIPSIQKEHKGVYRCEASNMLGVDAGEVTIKILYSPIIKSNEIENMTVWEGDLVELPCDVTASPKATVRWEMSQDDVIIPFDHRHMTDRRNTHRFNALGKDSVAPYIEPPRPQNITAAQGSNVVLSCNILFGNPAPSLKWEFLSPNYMSTVLFSTVKKKPAAIPNAQREKQKKKKRATAVL</sequence>
<feature type="domain" description="Ig-like" evidence="9">
    <location>
        <begin position="442"/>
        <end position="528"/>
    </location>
</feature>
<name>A0A922CC58_MANSE</name>
<proteinExistence type="predicted"/>
<dbReference type="Pfam" id="PF13927">
    <property type="entry name" value="Ig_3"/>
    <property type="match status" value="1"/>
</dbReference>
<dbReference type="InterPro" id="IPR051275">
    <property type="entry name" value="Cell_adhesion_signaling"/>
</dbReference>
<evidence type="ECO:0000256" key="5">
    <source>
        <dbReference type="ARBA" id="ARBA00023136"/>
    </source>
</evidence>
<keyword evidence="4" id="KW-0732">Signal</keyword>
<keyword evidence="6" id="KW-1015">Disulfide bond</keyword>
<evidence type="ECO:0000256" key="6">
    <source>
        <dbReference type="ARBA" id="ARBA00023157"/>
    </source>
</evidence>
<keyword evidence="5" id="KW-0472">Membrane</keyword>
<dbReference type="GO" id="GO:0005911">
    <property type="term" value="C:cell-cell junction"/>
    <property type="evidence" value="ECO:0007669"/>
    <property type="project" value="TreeGrafter"/>
</dbReference>
<feature type="domain" description="Ig-like" evidence="9">
    <location>
        <begin position="533"/>
        <end position="623"/>
    </location>
</feature>
<keyword evidence="8" id="KW-0393">Immunoglobulin domain</keyword>
<evidence type="ECO:0000256" key="4">
    <source>
        <dbReference type="ARBA" id="ARBA00022729"/>
    </source>
</evidence>
<dbReference type="Pfam" id="PF25106">
    <property type="entry name" value="VWA_4"/>
    <property type="match status" value="1"/>
</dbReference>
<reference evidence="10" key="2">
    <citation type="submission" date="2020-12" db="EMBL/GenBank/DDBJ databases">
        <authorList>
            <person name="Kanost M."/>
        </authorList>
    </citation>
    <scope>NUCLEOTIDE SEQUENCE</scope>
</reference>
<dbReference type="GO" id="GO:0005886">
    <property type="term" value="C:plasma membrane"/>
    <property type="evidence" value="ECO:0007669"/>
    <property type="project" value="TreeGrafter"/>
</dbReference>
<dbReference type="SMART" id="SM00408">
    <property type="entry name" value="IGc2"/>
    <property type="match status" value="2"/>
</dbReference>
<dbReference type="PANTHER" id="PTHR11640:SF31">
    <property type="entry name" value="IRREGULAR CHIASM C-ROUGHEST PROTEIN-RELATED"/>
    <property type="match status" value="1"/>
</dbReference>
<comment type="caution">
    <text evidence="10">The sequence shown here is derived from an EMBL/GenBank/DDBJ whole genome shotgun (WGS) entry which is preliminary data.</text>
</comment>
<evidence type="ECO:0000256" key="8">
    <source>
        <dbReference type="ARBA" id="ARBA00023319"/>
    </source>
</evidence>
<reference evidence="10" key="1">
    <citation type="journal article" date="2016" name="Insect Biochem. Mol. Biol.">
        <title>Multifaceted biological insights from a draft genome sequence of the tobacco hornworm moth, Manduca sexta.</title>
        <authorList>
            <person name="Kanost M.R."/>
            <person name="Arrese E.L."/>
            <person name="Cao X."/>
            <person name="Chen Y.R."/>
            <person name="Chellapilla S."/>
            <person name="Goldsmith M.R."/>
            <person name="Grosse-Wilde E."/>
            <person name="Heckel D.G."/>
            <person name="Herndon N."/>
            <person name="Jiang H."/>
            <person name="Papanicolaou A."/>
            <person name="Qu J."/>
            <person name="Soulages J.L."/>
            <person name="Vogel H."/>
            <person name="Walters J."/>
            <person name="Waterhouse R.M."/>
            <person name="Ahn S.J."/>
            <person name="Almeida F.C."/>
            <person name="An C."/>
            <person name="Aqrawi P."/>
            <person name="Bretschneider A."/>
            <person name="Bryant W.B."/>
            <person name="Bucks S."/>
            <person name="Chao H."/>
            <person name="Chevignon G."/>
            <person name="Christen J.M."/>
            <person name="Clarke D.F."/>
            <person name="Dittmer N.T."/>
            <person name="Ferguson L.C.F."/>
            <person name="Garavelou S."/>
            <person name="Gordon K.H.J."/>
            <person name="Gunaratna R.T."/>
            <person name="Han Y."/>
            <person name="Hauser F."/>
            <person name="He Y."/>
            <person name="Heidel-Fischer H."/>
            <person name="Hirsh A."/>
            <person name="Hu Y."/>
            <person name="Jiang H."/>
            <person name="Kalra D."/>
            <person name="Klinner C."/>
            <person name="Konig C."/>
            <person name="Kovar C."/>
            <person name="Kroll A.R."/>
            <person name="Kuwar S.S."/>
            <person name="Lee S.L."/>
            <person name="Lehman R."/>
            <person name="Li K."/>
            <person name="Li Z."/>
            <person name="Liang H."/>
            <person name="Lovelace S."/>
            <person name="Lu Z."/>
            <person name="Mansfield J.H."/>
            <person name="McCulloch K.J."/>
            <person name="Mathew T."/>
            <person name="Morton B."/>
            <person name="Muzny D.M."/>
            <person name="Neunemann D."/>
            <person name="Ongeri F."/>
            <person name="Pauchet Y."/>
            <person name="Pu L.L."/>
            <person name="Pyrousis I."/>
            <person name="Rao X.J."/>
            <person name="Redding A."/>
            <person name="Roesel C."/>
            <person name="Sanchez-Gracia A."/>
            <person name="Schaack S."/>
            <person name="Shukla A."/>
            <person name="Tetreau G."/>
            <person name="Wang Y."/>
            <person name="Xiong G.H."/>
            <person name="Traut W."/>
            <person name="Walsh T.K."/>
            <person name="Worley K.C."/>
            <person name="Wu D."/>
            <person name="Wu W."/>
            <person name="Wu Y.Q."/>
            <person name="Zhang X."/>
            <person name="Zou Z."/>
            <person name="Zucker H."/>
            <person name="Briscoe A.D."/>
            <person name="Burmester T."/>
            <person name="Clem R.J."/>
            <person name="Feyereisen R."/>
            <person name="Grimmelikhuijzen C.J.P."/>
            <person name="Hamodrakas S.J."/>
            <person name="Hansson B.S."/>
            <person name="Huguet E."/>
            <person name="Jermiin L.S."/>
            <person name="Lan Q."/>
            <person name="Lehman H.K."/>
            <person name="Lorenzen M."/>
            <person name="Merzendorfer H."/>
            <person name="Michalopoulos I."/>
            <person name="Morton D.B."/>
            <person name="Muthukrishnan S."/>
            <person name="Oakeshott J.G."/>
            <person name="Palmer W."/>
            <person name="Park Y."/>
            <person name="Passarelli A.L."/>
            <person name="Rozas J."/>
            <person name="Schwartz L.M."/>
            <person name="Smith W."/>
            <person name="Southgate A."/>
            <person name="Vilcinskas A."/>
            <person name="Vogt R."/>
            <person name="Wang P."/>
            <person name="Werren J."/>
            <person name="Yu X.Q."/>
            <person name="Zhou J.J."/>
            <person name="Brown S.J."/>
            <person name="Scherer S.E."/>
            <person name="Richards S."/>
            <person name="Blissard G.W."/>
        </authorList>
    </citation>
    <scope>NUCLEOTIDE SEQUENCE</scope>
</reference>
<evidence type="ECO:0000259" key="9">
    <source>
        <dbReference type="PROSITE" id="PS50835"/>
    </source>
</evidence>
<feature type="domain" description="Ig-like" evidence="9">
    <location>
        <begin position="628"/>
        <end position="662"/>
    </location>
</feature>
<dbReference type="GO" id="GO:0050839">
    <property type="term" value="F:cell adhesion molecule binding"/>
    <property type="evidence" value="ECO:0007669"/>
    <property type="project" value="TreeGrafter"/>
</dbReference>
<dbReference type="AlphaFoldDB" id="A0A922CC58"/>
<dbReference type="GO" id="GO:0098609">
    <property type="term" value="P:cell-cell adhesion"/>
    <property type="evidence" value="ECO:0007669"/>
    <property type="project" value="TreeGrafter"/>
</dbReference>
<evidence type="ECO:0000256" key="7">
    <source>
        <dbReference type="ARBA" id="ARBA00023180"/>
    </source>
</evidence>
<dbReference type="PANTHER" id="PTHR11640">
    <property type="entry name" value="NEPHRIN"/>
    <property type="match status" value="1"/>
</dbReference>
<gene>
    <name evidence="10" type="ORF">O3G_MSEX001213</name>
</gene>
<dbReference type="PROSITE" id="PS50835">
    <property type="entry name" value="IG_LIKE"/>
    <property type="match status" value="5"/>
</dbReference>
<evidence type="ECO:0000256" key="1">
    <source>
        <dbReference type="ARBA" id="ARBA00004479"/>
    </source>
</evidence>
<keyword evidence="11" id="KW-1185">Reference proteome</keyword>
<evidence type="ECO:0000313" key="10">
    <source>
        <dbReference type="EMBL" id="KAG6440389.1"/>
    </source>
</evidence>
<organism evidence="10 11">
    <name type="scientific">Manduca sexta</name>
    <name type="common">Tobacco hawkmoth</name>
    <name type="synonym">Tobacco hornworm</name>
    <dbReference type="NCBI Taxonomy" id="7130"/>
    <lineage>
        <taxon>Eukaryota</taxon>
        <taxon>Metazoa</taxon>
        <taxon>Ecdysozoa</taxon>
        <taxon>Arthropoda</taxon>
        <taxon>Hexapoda</taxon>
        <taxon>Insecta</taxon>
        <taxon>Pterygota</taxon>
        <taxon>Neoptera</taxon>
        <taxon>Endopterygota</taxon>
        <taxon>Lepidoptera</taxon>
        <taxon>Glossata</taxon>
        <taxon>Ditrysia</taxon>
        <taxon>Bombycoidea</taxon>
        <taxon>Sphingidae</taxon>
        <taxon>Sphinginae</taxon>
        <taxon>Sphingini</taxon>
        <taxon>Manduca</taxon>
    </lineage>
</organism>
<dbReference type="InterPro" id="IPR003599">
    <property type="entry name" value="Ig_sub"/>
</dbReference>
<keyword evidence="3" id="KW-0964">Secreted</keyword>
<accession>A0A922CC58</accession>
<dbReference type="Proteomes" id="UP000791440">
    <property type="component" value="Unassembled WGS sequence"/>
</dbReference>
<dbReference type="InterPro" id="IPR003598">
    <property type="entry name" value="Ig_sub2"/>
</dbReference>
<dbReference type="CDD" id="cd00096">
    <property type="entry name" value="Ig"/>
    <property type="match status" value="1"/>
</dbReference>
<dbReference type="InterPro" id="IPR013098">
    <property type="entry name" value="Ig_I-set"/>
</dbReference>
<keyword evidence="7" id="KW-0325">Glycoprotein</keyword>
<comment type="subcellular location">
    <subcellularLocation>
        <location evidence="1">Membrane</location>
        <topology evidence="1">Single-pass type I membrane protein</topology>
    </subcellularLocation>
    <subcellularLocation>
        <location evidence="2">Secreted</location>
    </subcellularLocation>
</comment>
<feature type="domain" description="Ig-like" evidence="9">
    <location>
        <begin position="348"/>
        <end position="437"/>
    </location>
</feature>
<dbReference type="Pfam" id="PF07679">
    <property type="entry name" value="I-set"/>
    <property type="match status" value="2"/>
</dbReference>
<evidence type="ECO:0000313" key="11">
    <source>
        <dbReference type="Proteomes" id="UP000791440"/>
    </source>
</evidence>